<evidence type="ECO:0000313" key="2">
    <source>
        <dbReference type="Proteomes" id="UP001153954"/>
    </source>
</evidence>
<organism evidence="1 2">
    <name type="scientific">Euphydryas editha</name>
    <name type="common">Edith's checkerspot</name>
    <dbReference type="NCBI Taxonomy" id="104508"/>
    <lineage>
        <taxon>Eukaryota</taxon>
        <taxon>Metazoa</taxon>
        <taxon>Ecdysozoa</taxon>
        <taxon>Arthropoda</taxon>
        <taxon>Hexapoda</taxon>
        <taxon>Insecta</taxon>
        <taxon>Pterygota</taxon>
        <taxon>Neoptera</taxon>
        <taxon>Endopterygota</taxon>
        <taxon>Lepidoptera</taxon>
        <taxon>Glossata</taxon>
        <taxon>Ditrysia</taxon>
        <taxon>Papilionoidea</taxon>
        <taxon>Nymphalidae</taxon>
        <taxon>Nymphalinae</taxon>
        <taxon>Euphydryas</taxon>
    </lineage>
</organism>
<proteinExistence type="predicted"/>
<dbReference type="Proteomes" id="UP001153954">
    <property type="component" value="Unassembled WGS sequence"/>
</dbReference>
<accession>A0AAU9THE5</accession>
<sequence>MLRSSRSTRQVIRADILRWHRRLRRGRAVRSERRDVRPQSLPFSRVIALSLRPSAARSSSSSKVKVTSDVLCYNRWGAVRQVQCLDESGRDAKLATISARAHHEDCAALPVIYDQ</sequence>
<dbReference type="EMBL" id="CAKOGL010000004">
    <property type="protein sequence ID" value="CAH2085527.1"/>
    <property type="molecule type" value="Genomic_DNA"/>
</dbReference>
<gene>
    <name evidence="1" type="ORF">EEDITHA_LOCUS1990</name>
</gene>
<comment type="caution">
    <text evidence="1">The sequence shown here is derived from an EMBL/GenBank/DDBJ whole genome shotgun (WGS) entry which is preliminary data.</text>
</comment>
<evidence type="ECO:0000313" key="1">
    <source>
        <dbReference type="EMBL" id="CAH2085527.1"/>
    </source>
</evidence>
<protein>
    <submittedName>
        <fullName evidence="1">Uncharacterized protein</fullName>
    </submittedName>
</protein>
<dbReference type="AlphaFoldDB" id="A0AAU9THE5"/>
<reference evidence="1" key="1">
    <citation type="submission" date="2022-03" db="EMBL/GenBank/DDBJ databases">
        <authorList>
            <person name="Tunstrom K."/>
        </authorList>
    </citation>
    <scope>NUCLEOTIDE SEQUENCE</scope>
</reference>
<name>A0AAU9THE5_EUPED</name>
<keyword evidence="2" id="KW-1185">Reference proteome</keyword>